<dbReference type="OrthoDB" id="9805588at2"/>
<feature type="active site" description="Proton acceptor" evidence="1">
    <location>
        <position position="30"/>
    </location>
</feature>
<dbReference type="AlphaFoldDB" id="A0A1I7NCE3"/>
<dbReference type="RefSeq" id="WP_092866802.1">
    <property type="nucleotide sequence ID" value="NZ_FPCH01000002.1"/>
</dbReference>
<name>A0A1I7NCE3_9HYPH</name>
<evidence type="ECO:0000313" key="4">
    <source>
        <dbReference type="Proteomes" id="UP000199423"/>
    </source>
</evidence>
<dbReference type="PROSITE" id="PS51707">
    <property type="entry name" value="CYTH"/>
    <property type="match status" value="1"/>
</dbReference>
<keyword evidence="4" id="KW-1185">Reference proteome</keyword>
<dbReference type="InterPro" id="IPR033469">
    <property type="entry name" value="CYTH-like_dom_sf"/>
</dbReference>
<reference evidence="4" key="1">
    <citation type="submission" date="2016-10" db="EMBL/GenBank/DDBJ databases">
        <authorList>
            <person name="Varghese N."/>
            <person name="Submissions S."/>
        </authorList>
    </citation>
    <scope>NUCLEOTIDE SEQUENCE [LARGE SCALE GENOMIC DNA]</scope>
    <source>
        <strain evidence="4">DSM 1565</strain>
    </source>
</reference>
<gene>
    <name evidence="3" type="ORF">SAMN04488557_1565</name>
</gene>
<dbReference type="Pfam" id="PF01928">
    <property type="entry name" value="CYTH"/>
    <property type="match status" value="1"/>
</dbReference>
<accession>A0A1I7NCE3</accession>
<feature type="domain" description="CYTH" evidence="2">
    <location>
        <begin position="2"/>
        <end position="149"/>
    </location>
</feature>
<evidence type="ECO:0000259" key="2">
    <source>
        <dbReference type="PROSITE" id="PS51707"/>
    </source>
</evidence>
<dbReference type="PANTHER" id="PTHR40114">
    <property type="entry name" value="SLR0698 PROTEIN"/>
    <property type="match status" value="1"/>
</dbReference>
<organism evidence="3 4">
    <name type="scientific">Hyphomicrobium facile</name>
    <dbReference type="NCBI Taxonomy" id="51670"/>
    <lineage>
        <taxon>Bacteria</taxon>
        <taxon>Pseudomonadati</taxon>
        <taxon>Pseudomonadota</taxon>
        <taxon>Alphaproteobacteria</taxon>
        <taxon>Hyphomicrobiales</taxon>
        <taxon>Hyphomicrobiaceae</taxon>
        <taxon>Hyphomicrobium</taxon>
    </lineage>
</organism>
<evidence type="ECO:0000313" key="3">
    <source>
        <dbReference type="EMBL" id="SFV32340.1"/>
    </source>
</evidence>
<dbReference type="PANTHER" id="PTHR40114:SF1">
    <property type="entry name" value="SLR0698 PROTEIN"/>
    <property type="match status" value="1"/>
</dbReference>
<protein>
    <submittedName>
        <fullName evidence="3">Adenylate cyclase</fullName>
    </submittedName>
</protein>
<evidence type="ECO:0000256" key="1">
    <source>
        <dbReference type="PIRSR" id="PIRSR016487-1"/>
    </source>
</evidence>
<dbReference type="Gene3D" id="2.40.320.10">
    <property type="entry name" value="Hypothetical Protein Pfu-838710-001"/>
    <property type="match status" value="1"/>
</dbReference>
<dbReference type="EMBL" id="FPCH01000002">
    <property type="protein sequence ID" value="SFV32340.1"/>
    <property type="molecule type" value="Genomic_DNA"/>
</dbReference>
<sequence>MAIEIERKFVVRDDSWRQSEIGSAPIEQAYFARTPQVKCRIRIFGDNAYITLKSAVGGLSRHEFEYKIPEADAVEMIREFSIEPPITKVRYDVPFKGNIWTVDVFGGANDGLVLAEIELESADQAIAFPPWIGEEVTNNPRYENSSLARTPFTTWTKGD</sequence>
<proteinExistence type="predicted"/>
<dbReference type="STRING" id="51670.SAMN04488557_1565"/>
<dbReference type="SUPFAM" id="SSF55154">
    <property type="entry name" value="CYTH-like phosphatases"/>
    <property type="match status" value="1"/>
</dbReference>
<dbReference type="InterPro" id="IPR012042">
    <property type="entry name" value="NeuTTM/CthTTM-like"/>
</dbReference>
<dbReference type="CDD" id="cd07891">
    <property type="entry name" value="CYTH-like_CthTTM-like_1"/>
    <property type="match status" value="1"/>
</dbReference>
<dbReference type="SMART" id="SM01118">
    <property type="entry name" value="CYTH"/>
    <property type="match status" value="1"/>
</dbReference>
<dbReference type="PIRSF" id="PIRSF016487">
    <property type="entry name" value="CYTH_UCP016487"/>
    <property type="match status" value="1"/>
</dbReference>
<dbReference type="Proteomes" id="UP000199423">
    <property type="component" value="Unassembled WGS sequence"/>
</dbReference>
<dbReference type="InterPro" id="IPR023577">
    <property type="entry name" value="CYTH_domain"/>
</dbReference>